<proteinExistence type="predicted"/>
<name>E4XHA1_OIKDI</name>
<reference evidence="3" key="1">
    <citation type="journal article" date="2010" name="Science">
        <title>Plasticity of animal genome architecture unmasked by rapid evolution of a pelagic tunicate.</title>
        <authorList>
            <person name="Denoeud F."/>
            <person name="Henriet S."/>
            <person name="Mungpakdee S."/>
            <person name="Aury J.M."/>
            <person name="Da Silva C."/>
            <person name="Brinkmann H."/>
            <person name="Mikhaleva J."/>
            <person name="Olsen L.C."/>
            <person name="Jubin C."/>
            <person name="Canestro C."/>
            <person name="Bouquet J.M."/>
            <person name="Danks G."/>
            <person name="Poulain J."/>
            <person name="Campsteijn C."/>
            <person name="Adamski M."/>
            <person name="Cross I."/>
            <person name="Yadetie F."/>
            <person name="Muffato M."/>
            <person name="Louis A."/>
            <person name="Butcher S."/>
            <person name="Tsagkogeorga G."/>
            <person name="Konrad A."/>
            <person name="Singh S."/>
            <person name="Jensen M.F."/>
            <person name="Cong E.H."/>
            <person name="Eikeseth-Otteraa H."/>
            <person name="Noel B."/>
            <person name="Anthouard V."/>
            <person name="Porcel B.M."/>
            <person name="Kachouri-Lafond R."/>
            <person name="Nishino A."/>
            <person name="Ugolini M."/>
            <person name="Chourrout P."/>
            <person name="Nishida H."/>
            <person name="Aasland R."/>
            <person name="Huzurbazar S."/>
            <person name="Westhof E."/>
            <person name="Delsuc F."/>
            <person name="Lehrach H."/>
            <person name="Reinhardt R."/>
            <person name="Weissenbach J."/>
            <person name="Roy S.W."/>
            <person name="Artiguenave F."/>
            <person name="Postlethwait J.H."/>
            <person name="Manak J.R."/>
            <person name="Thompson E.M."/>
            <person name="Jaillon O."/>
            <person name="Du Pasquier L."/>
            <person name="Boudinot P."/>
            <person name="Liberles D.A."/>
            <person name="Volff J.N."/>
            <person name="Philippe H."/>
            <person name="Lenhard B."/>
            <person name="Roest Crollius H."/>
            <person name="Wincker P."/>
            <person name="Chourrout D."/>
        </authorList>
    </citation>
    <scope>NUCLEOTIDE SEQUENCE [LARGE SCALE GENOMIC DNA]</scope>
</reference>
<dbReference type="InParanoid" id="E4XHA1"/>
<feature type="region of interest" description="Disordered" evidence="1">
    <location>
        <begin position="136"/>
        <end position="162"/>
    </location>
</feature>
<keyword evidence="4" id="KW-1185">Reference proteome</keyword>
<organism evidence="3">
    <name type="scientific">Oikopleura dioica</name>
    <name type="common">Tunicate</name>
    <dbReference type="NCBI Taxonomy" id="34765"/>
    <lineage>
        <taxon>Eukaryota</taxon>
        <taxon>Metazoa</taxon>
        <taxon>Chordata</taxon>
        <taxon>Tunicata</taxon>
        <taxon>Appendicularia</taxon>
        <taxon>Copelata</taxon>
        <taxon>Oikopleuridae</taxon>
        <taxon>Oikopleura</taxon>
    </lineage>
</organism>
<dbReference type="Proteomes" id="UP000001307">
    <property type="component" value="Unassembled WGS sequence"/>
</dbReference>
<keyword evidence="2" id="KW-0472">Membrane</keyword>
<evidence type="ECO:0000256" key="2">
    <source>
        <dbReference type="SAM" id="Phobius"/>
    </source>
</evidence>
<sequence>MVALDRKEISLFTLTSYLWLLNDIKSATGLAVVYFVISAYFGFLLVSLNKFEEDEITFDDYNYGDYDFPSIPIKCFQYSFMLTLSWTMMMTSLCGVMGIYACNCAKNAILMNRRVFSLTRDLRAHAEKPDELKIDIPPTYDELFPEQPTQLNPEDPPPFSAT</sequence>
<keyword evidence="2" id="KW-1133">Transmembrane helix</keyword>
<evidence type="ECO:0000313" key="3">
    <source>
        <dbReference type="EMBL" id="CBY10049.1"/>
    </source>
</evidence>
<feature type="transmembrane region" description="Helical" evidence="2">
    <location>
        <begin position="27"/>
        <end position="48"/>
    </location>
</feature>
<gene>
    <name evidence="3" type="ORF">GSOID_T00010873001</name>
</gene>
<dbReference type="EMBL" id="FN653051">
    <property type="protein sequence ID" value="CBY10049.1"/>
    <property type="molecule type" value="Genomic_DNA"/>
</dbReference>
<evidence type="ECO:0000313" key="4">
    <source>
        <dbReference type="Proteomes" id="UP000001307"/>
    </source>
</evidence>
<dbReference type="AlphaFoldDB" id="E4XHA1"/>
<keyword evidence="2" id="KW-0812">Transmembrane</keyword>
<accession>E4XHA1</accession>
<protein>
    <submittedName>
        <fullName evidence="3">Uncharacterized protein</fullName>
    </submittedName>
</protein>
<feature type="transmembrane region" description="Helical" evidence="2">
    <location>
        <begin position="80"/>
        <end position="101"/>
    </location>
</feature>
<evidence type="ECO:0000256" key="1">
    <source>
        <dbReference type="SAM" id="MobiDB-lite"/>
    </source>
</evidence>